<gene>
    <name evidence="1" type="ORF">ABB28_06345</name>
</gene>
<dbReference type="PATRIC" id="fig|517011.3.peg.759"/>
<dbReference type="AlphaFoldDB" id="A0A0R0DCA9"/>
<evidence type="ECO:0000313" key="2">
    <source>
        <dbReference type="Proteomes" id="UP000051386"/>
    </source>
</evidence>
<organism evidence="1 2">
    <name type="scientific">Stenotrophomonas chelatiphaga</name>
    <dbReference type="NCBI Taxonomy" id="517011"/>
    <lineage>
        <taxon>Bacteria</taxon>
        <taxon>Pseudomonadati</taxon>
        <taxon>Pseudomonadota</taxon>
        <taxon>Gammaproteobacteria</taxon>
        <taxon>Lysobacterales</taxon>
        <taxon>Lysobacteraceae</taxon>
        <taxon>Stenotrophomonas</taxon>
    </lineage>
</organism>
<dbReference type="Proteomes" id="UP000051386">
    <property type="component" value="Unassembled WGS sequence"/>
</dbReference>
<proteinExistence type="predicted"/>
<comment type="caution">
    <text evidence="1">The sequence shown here is derived from an EMBL/GenBank/DDBJ whole genome shotgun (WGS) entry which is preliminary data.</text>
</comment>
<reference evidence="1 2" key="1">
    <citation type="submission" date="2015-05" db="EMBL/GenBank/DDBJ databases">
        <title>Genome sequencing and analysis of members of genus Stenotrophomonas.</title>
        <authorList>
            <person name="Patil P.P."/>
            <person name="Midha S."/>
            <person name="Patil P.B."/>
        </authorList>
    </citation>
    <scope>NUCLEOTIDE SEQUENCE [LARGE SCALE GENOMIC DNA]</scope>
    <source>
        <strain evidence="1 2">DSM 21508</strain>
    </source>
</reference>
<protein>
    <submittedName>
        <fullName evidence="1">Uncharacterized protein</fullName>
    </submittedName>
</protein>
<keyword evidence="2" id="KW-1185">Reference proteome</keyword>
<sequence length="66" mass="7551">MRMSEFFDRKIASSEKLAVEIQLLGLSDGDEVVVLEANGMADLRQTHGRYFEDDLSKLSVFDRRVD</sequence>
<accession>A0A0R0DCA9</accession>
<evidence type="ECO:0000313" key="1">
    <source>
        <dbReference type="EMBL" id="KRG74851.1"/>
    </source>
</evidence>
<dbReference type="EMBL" id="LDJK01000019">
    <property type="protein sequence ID" value="KRG74851.1"/>
    <property type="molecule type" value="Genomic_DNA"/>
</dbReference>
<name>A0A0R0DCA9_9GAMM</name>